<comment type="function">
    <text evidence="8">Part of the outer membrane protein assembly complex, which is involved in assembly and insertion of beta-barrel proteins into the outer membrane.</text>
</comment>
<comment type="similarity">
    <text evidence="8">Belongs to the BamA family.</text>
</comment>
<keyword evidence="2 8" id="KW-1134">Transmembrane beta strand</keyword>
<evidence type="ECO:0000313" key="11">
    <source>
        <dbReference type="EMBL" id="SMX22249.1"/>
    </source>
</evidence>
<dbReference type="GO" id="GO:0009279">
    <property type="term" value="C:cell outer membrane"/>
    <property type="evidence" value="ECO:0007669"/>
    <property type="project" value="UniProtKB-SubCell"/>
</dbReference>
<evidence type="ECO:0000259" key="10">
    <source>
        <dbReference type="PROSITE" id="PS51779"/>
    </source>
</evidence>
<protein>
    <recommendedName>
        <fullName evidence="8 9">Outer membrane protein assembly factor BamA</fullName>
    </recommendedName>
</protein>
<dbReference type="InterPro" id="IPR010827">
    <property type="entry name" value="BamA/TamA_POTRA"/>
</dbReference>
<dbReference type="InterPro" id="IPR023707">
    <property type="entry name" value="OM_assembly_BamA"/>
</dbReference>
<keyword evidence="5 8" id="KW-0677">Repeat</keyword>
<keyword evidence="6 8" id="KW-0472">Membrane</keyword>
<evidence type="ECO:0000256" key="7">
    <source>
        <dbReference type="ARBA" id="ARBA00023237"/>
    </source>
</evidence>
<sequence length="765" mass="84657" precursor="true">MRRAKWAFKLSHCLFAGVLAIGFGIGDAAAQTRVSSIIVEGTQRIPDATVIDLAAITPGSVLSDGEINDVLQRINASGLFQSVVIVPVGSGLRIEVVERPTINRINIEGNDRLSDETLLGVVTSEPRRVYSPTQAESDARSIVEAYVESGRLAARVEPRIIRRTDNRVDLVFEVSEGRVVENERISFVGNRAFSDRRLRRVIGTKQAGFLRSIIRADSFVPERIAFDRQALSDFYQSRGYVDFRVLDVTSEFSRERDSSFVTFTVREGQQFSVGAVSVTSEFPDANIDSYRDALRVRSGETWNPSRIDEQIERLERLALQQGFDFLRVEPRVTRNARDLTLDVEFALVRGQRVFIERIDVEGNTTTLDRVIRRQFDPVEGDPFNPREIRNSAERIRALGYFADVDVQTRQGSAADQIIVDVDVEEQATGSLTFGGTFSTDTGFGLVVEFSERNFLGRGQFVGVQIQTGAEDRDISLNFREPALFDRDLSFGLSITDRTTDFSNAAYETQITSISPSLGFPISENGRLSLKYTLANEDIFNVTGDASQIIAAEAGDLIRSSFGYDYTLDLLRGGLNPNRGVLFSFGQEVAGLGGDTEYLKSTARIVAQRDIWNEEVTLRAILEGGVVAAPSGGTTRITDRFFLSSRQVRGFSSRGIGPRDVGSMESDVLGGNKYVAARFEADFPLGLPEEFGITGGVFFDMGSLWGLDNTDGDLTVDDDFELRSAIGFSLLWDTPVGPLRMNFSNPIKSNPLDDERSFDFTISTAF</sequence>
<evidence type="ECO:0000256" key="5">
    <source>
        <dbReference type="ARBA" id="ARBA00022737"/>
    </source>
</evidence>
<feature type="domain" description="POTRA" evidence="10">
    <location>
        <begin position="353"/>
        <end position="426"/>
    </location>
</feature>
<dbReference type="PANTHER" id="PTHR12815:SF23">
    <property type="entry name" value="OUTER MEMBRANE PROTEIN ASSEMBLY FACTOR BAMA"/>
    <property type="match status" value="1"/>
</dbReference>
<dbReference type="GO" id="GO:0051205">
    <property type="term" value="P:protein insertion into membrane"/>
    <property type="evidence" value="ECO:0007669"/>
    <property type="project" value="UniProtKB-UniRule"/>
</dbReference>
<keyword evidence="12" id="KW-1185">Reference proteome</keyword>
<dbReference type="Pfam" id="PF07244">
    <property type="entry name" value="POTRA"/>
    <property type="match status" value="4"/>
</dbReference>
<dbReference type="EMBL" id="FXXQ01000001">
    <property type="protein sequence ID" value="SMX22249.1"/>
    <property type="molecule type" value="Genomic_DNA"/>
</dbReference>
<keyword evidence="4 8" id="KW-0732">Signal</keyword>
<organism evidence="11 12">
    <name type="scientific">Boseongicola aestuarii</name>
    <dbReference type="NCBI Taxonomy" id="1470561"/>
    <lineage>
        <taxon>Bacteria</taxon>
        <taxon>Pseudomonadati</taxon>
        <taxon>Pseudomonadota</taxon>
        <taxon>Alphaproteobacteria</taxon>
        <taxon>Rhodobacterales</taxon>
        <taxon>Paracoccaceae</taxon>
        <taxon>Boseongicola</taxon>
    </lineage>
</organism>
<name>A0A238IUY4_9RHOB</name>
<comment type="subunit">
    <text evidence="8">Part of the Bam complex.</text>
</comment>
<feature type="chain" id="PRO_5013406153" description="Outer membrane protein assembly factor BamA" evidence="8">
    <location>
        <begin position="21"/>
        <end position="765"/>
    </location>
</feature>
<dbReference type="Gene3D" id="2.40.160.50">
    <property type="entry name" value="membrane protein fhac: a member of the omp85/tpsb transporter family"/>
    <property type="match status" value="1"/>
</dbReference>
<accession>A0A238IUY4</accession>
<feature type="domain" description="POTRA" evidence="10">
    <location>
        <begin position="32"/>
        <end position="99"/>
    </location>
</feature>
<dbReference type="PANTHER" id="PTHR12815">
    <property type="entry name" value="SORTING AND ASSEMBLY MACHINERY SAMM50 PROTEIN FAMILY MEMBER"/>
    <property type="match status" value="1"/>
</dbReference>
<evidence type="ECO:0000256" key="4">
    <source>
        <dbReference type="ARBA" id="ARBA00022729"/>
    </source>
</evidence>
<dbReference type="GO" id="GO:0043165">
    <property type="term" value="P:Gram-negative-bacterium-type cell outer membrane assembly"/>
    <property type="evidence" value="ECO:0007669"/>
    <property type="project" value="UniProtKB-UniRule"/>
</dbReference>
<evidence type="ECO:0000256" key="3">
    <source>
        <dbReference type="ARBA" id="ARBA00022692"/>
    </source>
</evidence>
<evidence type="ECO:0000313" key="12">
    <source>
        <dbReference type="Proteomes" id="UP000201838"/>
    </source>
</evidence>
<comment type="subcellular location">
    <subcellularLocation>
        <location evidence="8">Cell outer membrane</location>
    </subcellularLocation>
    <subcellularLocation>
        <location evidence="1">Membrane</location>
    </subcellularLocation>
</comment>
<evidence type="ECO:0000256" key="6">
    <source>
        <dbReference type="ARBA" id="ARBA00023136"/>
    </source>
</evidence>
<proteinExistence type="inferred from homology"/>
<evidence type="ECO:0000256" key="1">
    <source>
        <dbReference type="ARBA" id="ARBA00004370"/>
    </source>
</evidence>
<evidence type="ECO:0000256" key="9">
    <source>
        <dbReference type="NCBIfam" id="TIGR03303"/>
    </source>
</evidence>
<dbReference type="HAMAP" id="MF_01430">
    <property type="entry name" value="OM_assembly_BamA"/>
    <property type="match status" value="1"/>
</dbReference>
<evidence type="ECO:0000256" key="8">
    <source>
        <dbReference type="HAMAP-Rule" id="MF_01430"/>
    </source>
</evidence>
<dbReference type="PIRSF" id="PIRSF006076">
    <property type="entry name" value="OM_assembly_OMP85"/>
    <property type="match status" value="1"/>
</dbReference>
<dbReference type="OrthoDB" id="9803054at2"/>
<feature type="domain" description="POTRA" evidence="10">
    <location>
        <begin position="100"/>
        <end position="177"/>
    </location>
</feature>
<evidence type="ECO:0000256" key="2">
    <source>
        <dbReference type="ARBA" id="ARBA00022452"/>
    </source>
</evidence>
<dbReference type="PROSITE" id="PS51779">
    <property type="entry name" value="POTRA"/>
    <property type="match status" value="3"/>
</dbReference>
<dbReference type="InterPro" id="IPR039910">
    <property type="entry name" value="D15-like"/>
</dbReference>
<keyword evidence="3 8" id="KW-0812">Transmembrane</keyword>
<dbReference type="InterPro" id="IPR034746">
    <property type="entry name" value="POTRA"/>
</dbReference>
<dbReference type="Pfam" id="PF01103">
    <property type="entry name" value="Omp85"/>
    <property type="match status" value="1"/>
</dbReference>
<dbReference type="RefSeq" id="WP_093972230.1">
    <property type="nucleotide sequence ID" value="NZ_FXXQ01000001.1"/>
</dbReference>
<feature type="signal peptide" evidence="8">
    <location>
        <begin position="1"/>
        <end position="20"/>
    </location>
</feature>
<gene>
    <name evidence="8 11" type="primary">bamA</name>
    <name evidence="11" type="ORF">BOA8489_00340</name>
</gene>
<dbReference type="AlphaFoldDB" id="A0A238IUY4"/>
<dbReference type="NCBIfam" id="TIGR03303">
    <property type="entry name" value="OM_YaeT"/>
    <property type="match status" value="1"/>
</dbReference>
<keyword evidence="7 8" id="KW-0998">Cell outer membrane</keyword>
<dbReference type="Gene3D" id="3.10.20.310">
    <property type="entry name" value="membrane protein fhac"/>
    <property type="match status" value="5"/>
</dbReference>
<dbReference type="Proteomes" id="UP000201838">
    <property type="component" value="Unassembled WGS sequence"/>
</dbReference>
<reference evidence="11 12" key="1">
    <citation type="submission" date="2017-05" db="EMBL/GenBank/DDBJ databases">
        <authorList>
            <person name="Song R."/>
            <person name="Chenine A.L."/>
            <person name="Ruprecht R.M."/>
        </authorList>
    </citation>
    <scope>NUCLEOTIDE SEQUENCE [LARGE SCALE GENOMIC DNA]</scope>
    <source>
        <strain evidence="11 12">CECT 8489</strain>
    </source>
</reference>
<dbReference type="InterPro" id="IPR000184">
    <property type="entry name" value="Bac_surfAg_D15"/>
</dbReference>